<protein>
    <submittedName>
        <fullName evidence="3">Uncharacterized protein</fullName>
    </submittedName>
</protein>
<dbReference type="EMBL" id="FNDS01000001">
    <property type="protein sequence ID" value="SDH48004.1"/>
    <property type="molecule type" value="Genomic_DNA"/>
</dbReference>
<sequence length="142" mass="15236">MSSTSRTVLTAALLALLVGVSPIAQNPAWGEESASPSGVQTDDQQGPLGDLTDYGRLAEESLNAVGTDDFVTARQRIEELQGKWRAAAAEMRRKSPEDWKAANAVVERAVTELHAKTPDKERSLDALNAVLSTFNDIQGISD</sequence>
<evidence type="ECO:0000313" key="3">
    <source>
        <dbReference type="EMBL" id="SDH48004.1"/>
    </source>
</evidence>
<name>A0A1G8CRM6_9PSED</name>
<evidence type="ECO:0000313" key="4">
    <source>
        <dbReference type="Proteomes" id="UP000199636"/>
    </source>
</evidence>
<evidence type="ECO:0000256" key="1">
    <source>
        <dbReference type="SAM" id="MobiDB-lite"/>
    </source>
</evidence>
<feature type="region of interest" description="Disordered" evidence="1">
    <location>
        <begin position="28"/>
        <end position="52"/>
    </location>
</feature>
<accession>A0A1G8CRM6</accession>
<organism evidence="3 4">
    <name type="scientific">Pseudomonas panipatensis</name>
    <dbReference type="NCBI Taxonomy" id="428992"/>
    <lineage>
        <taxon>Bacteria</taxon>
        <taxon>Pseudomonadati</taxon>
        <taxon>Pseudomonadota</taxon>
        <taxon>Gammaproteobacteria</taxon>
        <taxon>Pseudomonadales</taxon>
        <taxon>Pseudomonadaceae</taxon>
        <taxon>Pseudomonas</taxon>
    </lineage>
</organism>
<feature type="compositionally biased region" description="Polar residues" evidence="1">
    <location>
        <begin position="34"/>
        <end position="44"/>
    </location>
</feature>
<feature type="chain" id="PRO_5011689771" evidence="2">
    <location>
        <begin position="25"/>
        <end position="142"/>
    </location>
</feature>
<keyword evidence="2" id="KW-0732">Signal</keyword>
<gene>
    <name evidence="3" type="ORF">SAMN05216272_101731</name>
</gene>
<proteinExistence type="predicted"/>
<dbReference type="RefSeq" id="WP_139199025.1">
    <property type="nucleotide sequence ID" value="NZ_FNDS01000001.1"/>
</dbReference>
<feature type="signal peptide" evidence="2">
    <location>
        <begin position="1"/>
        <end position="24"/>
    </location>
</feature>
<evidence type="ECO:0000256" key="2">
    <source>
        <dbReference type="SAM" id="SignalP"/>
    </source>
</evidence>
<dbReference type="Proteomes" id="UP000199636">
    <property type="component" value="Unassembled WGS sequence"/>
</dbReference>
<keyword evidence="4" id="KW-1185">Reference proteome</keyword>
<dbReference type="OrthoDB" id="7026086at2"/>
<dbReference type="STRING" id="428992.SAMN05216272_101731"/>
<reference evidence="4" key="1">
    <citation type="submission" date="2016-10" db="EMBL/GenBank/DDBJ databases">
        <authorList>
            <person name="Varghese N."/>
            <person name="Submissions S."/>
        </authorList>
    </citation>
    <scope>NUCLEOTIDE SEQUENCE [LARGE SCALE GENOMIC DNA]</scope>
    <source>
        <strain evidence="4">CCM 7469</strain>
    </source>
</reference>
<dbReference type="AlphaFoldDB" id="A0A1G8CRM6"/>